<evidence type="ECO:0000313" key="2">
    <source>
        <dbReference type="Proteomes" id="UP000294726"/>
    </source>
</evidence>
<organism evidence="1 2">
    <name type="scientific">Oenococcus oeni</name>
    <name type="common">Leuconostoc oenos</name>
    <dbReference type="NCBI Taxonomy" id="1247"/>
    <lineage>
        <taxon>Bacteria</taxon>
        <taxon>Bacillati</taxon>
        <taxon>Bacillota</taxon>
        <taxon>Bacilli</taxon>
        <taxon>Lactobacillales</taxon>
        <taxon>Lactobacillaceae</taxon>
        <taxon>Oenococcus</taxon>
    </lineage>
</organism>
<proteinExistence type="predicted"/>
<accession>A0AAQ2UW71</accession>
<dbReference type="AlphaFoldDB" id="A0AAQ2UW71"/>
<protein>
    <submittedName>
        <fullName evidence="1">Uncharacterized protein</fullName>
    </submittedName>
</protein>
<dbReference type="EMBL" id="LR031358">
    <property type="protein sequence ID" value="VDB99337.1"/>
    <property type="molecule type" value="Genomic_DNA"/>
</dbReference>
<gene>
    <name evidence="1" type="ORF">OENI_1878</name>
</gene>
<reference evidence="1 2" key="1">
    <citation type="submission" date="2018-08" db="EMBL/GenBank/DDBJ databases">
        <authorList>
            <person name="Lorentzen P. G. S. M."/>
        </authorList>
    </citation>
    <scope>NUCLEOTIDE SEQUENCE [LARGE SCALE GENOMIC DNA]</scope>
    <source>
        <strain evidence="1 2">CRBO_1381</strain>
    </source>
</reference>
<sequence length="49" mass="5537">MFICDGIIFYFFPLPKSEFISKDIVPSKKQAIGNHPGSSLLIKKPIEKI</sequence>
<evidence type="ECO:0000313" key="1">
    <source>
        <dbReference type="EMBL" id="VDB99337.1"/>
    </source>
</evidence>
<name>A0AAQ2UW71_OENOE</name>
<dbReference type="Proteomes" id="UP000294726">
    <property type="component" value="Chromosome"/>
</dbReference>